<dbReference type="GO" id="GO:0046872">
    <property type="term" value="F:metal ion binding"/>
    <property type="evidence" value="ECO:0007669"/>
    <property type="project" value="UniProtKB-KW"/>
</dbReference>
<name>A0A0J0YUS9_9NEIS</name>
<dbReference type="SUPFAM" id="SSF56784">
    <property type="entry name" value="HAD-like"/>
    <property type="match status" value="1"/>
</dbReference>
<organism evidence="5 6">
    <name type="scientific">Neisseria arctica</name>
    <dbReference type="NCBI Taxonomy" id="1470200"/>
    <lineage>
        <taxon>Bacteria</taxon>
        <taxon>Pseudomonadati</taxon>
        <taxon>Pseudomonadota</taxon>
        <taxon>Betaproteobacteria</taxon>
        <taxon>Neisseriales</taxon>
        <taxon>Neisseriaceae</taxon>
        <taxon>Neisseria</taxon>
    </lineage>
</organism>
<dbReference type="PANTHER" id="PTHR46470">
    <property type="entry name" value="N-ACYLNEURAMINATE-9-PHOSPHATASE"/>
    <property type="match status" value="1"/>
</dbReference>
<keyword evidence="6" id="KW-1185">Reference proteome</keyword>
<dbReference type="PANTHER" id="PTHR46470:SF2">
    <property type="entry name" value="GLYCERALDEHYDE 3-PHOSPHATE PHOSPHATASE"/>
    <property type="match status" value="1"/>
</dbReference>
<dbReference type="Proteomes" id="UP000036027">
    <property type="component" value="Unassembled WGS sequence"/>
</dbReference>
<evidence type="ECO:0000313" key="6">
    <source>
        <dbReference type="Proteomes" id="UP000036027"/>
    </source>
</evidence>
<gene>
    <name evidence="5" type="ORF">PL75_00500</name>
</gene>
<reference evidence="5 6" key="1">
    <citation type="submission" date="2014-11" db="EMBL/GenBank/DDBJ databases">
        <title>Genome of a novel goose pathogen.</title>
        <authorList>
            <person name="Hansen C.M."/>
            <person name="Hueffer K."/>
            <person name="Choi S.C."/>
        </authorList>
    </citation>
    <scope>NUCLEOTIDE SEQUENCE [LARGE SCALE GENOMIC DNA]</scope>
    <source>
        <strain evidence="5 6">KH1503</strain>
    </source>
</reference>
<dbReference type="OrthoDB" id="148966at2"/>
<keyword evidence="3" id="KW-0378">Hydrolase</keyword>
<dbReference type="InterPro" id="IPR036412">
    <property type="entry name" value="HAD-like_sf"/>
</dbReference>
<evidence type="ECO:0000256" key="3">
    <source>
        <dbReference type="ARBA" id="ARBA00022801"/>
    </source>
</evidence>
<proteinExistence type="predicted"/>
<dbReference type="Gene3D" id="1.10.150.520">
    <property type="match status" value="1"/>
</dbReference>
<dbReference type="Gene3D" id="3.40.50.1000">
    <property type="entry name" value="HAD superfamily/HAD-like"/>
    <property type="match status" value="1"/>
</dbReference>
<dbReference type="InterPro" id="IPR006439">
    <property type="entry name" value="HAD-SF_hydro_IA"/>
</dbReference>
<comment type="caution">
    <text evidence="5">The sequence shown here is derived from an EMBL/GenBank/DDBJ whole genome shotgun (WGS) entry which is preliminary data.</text>
</comment>
<comment type="cofactor">
    <cofactor evidence="1">
        <name>Mg(2+)</name>
        <dbReference type="ChEBI" id="CHEBI:18420"/>
    </cofactor>
</comment>
<dbReference type="RefSeq" id="WP_047759947.1">
    <property type="nucleotide sequence ID" value="NZ_CP091510.1"/>
</dbReference>
<dbReference type="Pfam" id="PF13419">
    <property type="entry name" value="HAD_2"/>
    <property type="match status" value="1"/>
</dbReference>
<evidence type="ECO:0000256" key="2">
    <source>
        <dbReference type="ARBA" id="ARBA00022723"/>
    </source>
</evidence>
<dbReference type="InterPro" id="IPR023214">
    <property type="entry name" value="HAD_sf"/>
</dbReference>
<sequence length="224" mass="26090">MTITINPAESVLVLDLDDTLYAEFDYKLSGIKKVCSLLARLYPEYNEEILLNQIDPDSSDWLNKLASFCNLNAAEKNSLLWVYRLHNPEIQPYVCANELKALLNRFCGSAIISDGRSLSQRLKLHGLGLLHHFEHILISEAWHSEKPNPERFDFIMEQYPGKTYIYVGDNIKKDFITPKQMGWLTIGLKPSEKNIHRYPPESFSDNHQPHYWIRHINQIKEFIC</sequence>
<dbReference type="GO" id="GO:0044281">
    <property type="term" value="P:small molecule metabolic process"/>
    <property type="evidence" value="ECO:0007669"/>
    <property type="project" value="UniProtKB-ARBA"/>
</dbReference>
<keyword evidence="2" id="KW-0479">Metal-binding</keyword>
<evidence type="ECO:0000313" key="5">
    <source>
        <dbReference type="EMBL" id="KLT73854.1"/>
    </source>
</evidence>
<dbReference type="InterPro" id="IPR041492">
    <property type="entry name" value="HAD_2"/>
</dbReference>
<accession>A0A0J0YUS9</accession>
<evidence type="ECO:0000256" key="4">
    <source>
        <dbReference type="ARBA" id="ARBA00022842"/>
    </source>
</evidence>
<dbReference type="AlphaFoldDB" id="A0A0J0YUS9"/>
<dbReference type="STRING" id="1470200.PL75_00500"/>
<dbReference type="NCBIfam" id="TIGR01549">
    <property type="entry name" value="HAD-SF-IA-v1"/>
    <property type="match status" value="1"/>
</dbReference>
<dbReference type="GO" id="GO:0016791">
    <property type="term" value="F:phosphatase activity"/>
    <property type="evidence" value="ECO:0007669"/>
    <property type="project" value="TreeGrafter"/>
</dbReference>
<dbReference type="InterPro" id="IPR051400">
    <property type="entry name" value="HAD-like_hydrolase"/>
</dbReference>
<dbReference type="EMBL" id="JTDO01000001">
    <property type="protein sequence ID" value="KLT73854.1"/>
    <property type="molecule type" value="Genomic_DNA"/>
</dbReference>
<evidence type="ECO:0000256" key="1">
    <source>
        <dbReference type="ARBA" id="ARBA00001946"/>
    </source>
</evidence>
<protein>
    <submittedName>
        <fullName evidence="5">Haloacid dehalogenase</fullName>
    </submittedName>
</protein>
<dbReference type="SFLD" id="SFLDS00003">
    <property type="entry name" value="Haloacid_Dehalogenase"/>
    <property type="match status" value="1"/>
</dbReference>
<keyword evidence="4" id="KW-0460">Magnesium</keyword>
<dbReference type="SFLD" id="SFLDG01129">
    <property type="entry name" value="C1.5:_HAD__Beta-PGM__Phosphata"/>
    <property type="match status" value="1"/>
</dbReference>
<dbReference type="PATRIC" id="fig|1470200.3.peg.116"/>